<evidence type="ECO:0000313" key="1">
    <source>
        <dbReference type="Proteomes" id="UP000887580"/>
    </source>
</evidence>
<proteinExistence type="predicted"/>
<protein>
    <submittedName>
        <fullName evidence="2">Uncharacterized protein</fullName>
    </submittedName>
</protein>
<evidence type="ECO:0000313" key="2">
    <source>
        <dbReference type="WBParaSite" id="PS1159_v2.g9709.t1"/>
    </source>
</evidence>
<sequence>MIYSIEGKPTNVANSQTMEELLEMEAAAEAAPQPSYRFVNRGYENDAASKRQLKAFSENGVPRNAMDMMRALIALRRYRR</sequence>
<dbReference type="Proteomes" id="UP000887580">
    <property type="component" value="Unplaced"/>
</dbReference>
<name>A0AC35GXH4_9BILA</name>
<reference evidence="2" key="1">
    <citation type="submission" date="2022-11" db="UniProtKB">
        <authorList>
            <consortium name="WormBaseParasite"/>
        </authorList>
    </citation>
    <scope>IDENTIFICATION</scope>
</reference>
<organism evidence="1 2">
    <name type="scientific">Panagrolaimus sp. PS1159</name>
    <dbReference type="NCBI Taxonomy" id="55785"/>
    <lineage>
        <taxon>Eukaryota</taxon>
        <taxon>Metazoa</taxon>
        <taxon>Ecdysozoa</taxon>
        <taxon>Nematoda</taxon>
        <taxon>Chromadorea</taxon>
        <taxon>Rhabditida</taxon>
        <taxon>Tylenchina</taxon>
        <taxon>Panagrolaimomorpha</taxon>
        <taxon>Panagrolaimoidea</taxon>
        <taxon>Panagrolaimidae</taxon>
        <taxon>Panagrolaimus</taxon>
    </lineage>
</organism>
<dbReference type="WBParaSite" id="PS1159_v2.g9709.t1">
    <property type="protein sequence ID" value="PS1159_v2.g9709.t1"/>
    <property type="gene ID" value="PS1159_v2.g9709"/>
</dbReference>
<accession>A0AC35GXH4</accession>